<protein>
    <submittedName>
        <fullName evidence="1">Uncharacterized protein</fullName>
    </submittedName>
</protein>
<dbReference type="AlphaFoldDB" id="A0A0X3AQP4"/>
<gene>
    <name evidence="1" type="ORF">Ga0061079_10739</name>
</gene>
<dbReference type="Proteomes" id="UP000182761">
    <property type="component" value="Unassembled WGS sequence"/>
</dbReference>
<reference evidence="1 2" key="1">
    <citation type="submission" date="2016-01" db="EMBL/GenBank/DDBJ databases">
        <authorList>
            <person name="McClelland M."/>
            <person name="Jain A."/>
            <person name="Saraogi P."/>
            <person name="Mendelson R."/>
            <person name="Westerman R."/>
            <person name="SanMiguel P."/>
            <person name="Csonka L."/>
        </authorList>
    </citation>
    <scope>NUCLEOTIDE SEQUENCE [LARGE SCALE GENOMIC DNA]</scope>
    <source>
        <strain evidence="1 2">R-53146</strain>
    </source>
</reference>
<sequence>MRRIEIVKIKTFTIKNKTYMNLKRIILTIGHKLLQKIFNYNSLDQKNQ</sequence>
<dbReference type="EMBL" id="FCOR01000007">
    <property type="protein sequence ID" value="CVK16437.1"/>
    <property type="molecule type" value="Genomic_DNA"/>
</dbReference>
<keyword evidence="2" id="KW-1185">Reference proteome</keyword>
<evidence type="ECO:0000313" key="2">
    <source>
        <dbReference type="Proteomes" id="UP000182761"/>
    </source>
</evidence>
<name>A0A0X3AQP4_9FLAO</name>
<proteinExistence type="predicted"/>
<evidence type="ECO:0000313" key="1">
    <source>
        <dbReference type="EMBL" id="CVK16437.1"/>
    </source>
</evidence>
<organism evidence="1 2">
    <name type="scientific">Apibacter mensalis</name>
    <dbReference type="NCBI Taxonomy" id="1586267"/>
    <lineage>
        <taxon>Bacteria</taxon>
        <taxon>Pseudomonadati</taxon>
        <taxon>Bacteroidota</taxon>
        <taxon>Flavobacteriia</taxon>
        <taxon>Flavobacteriales</taxon>
        <taxon>Weeksellaceae</taxon>
        <taxon>Apibacter</taxon>
    </lineage>
</organism>
<accession>A0A0X3AQP4</accession>